<dbReference type="PANTHER" id="PTHR30529">
    <property type="entry name" value="CYTOCHROME B561"/>
    <property type="match status" value="1"/>
</dbReference>
<keyword evidence="6 13" id="KW-0812">Transmembrane</keyword>
<keyword evidence="5" id="KW-0349">Heme</keyword>
<accession>A0A1S6HWK4</accession>
<evidence type="ECO:0000313" key="15">
    <source>
        <dbReference type="EMBL" id="AQS39862.1"/>
    </source>
</evidence>
<dbReference type="STRING" id="225848.Sps_04779"/>
<feature type="transmembrane region" description="Helical" evidence="13">
    <location>
        <begin position="20"/>
        <end position="39"/>
    </location>
</feature>
<evidence type="ECO:0000256" key="1">
    <source>
        <dbReference type="ARBA" id="ARBA00001970"/>
    </source>
</evidence>
<comment type="similarity">
    <text evidence="12">Belongs to the cytochrome b561 family.</text>
</comment>
<dbReference type="GO" id="GO:0022904">
    <property type="term" value="P:respiratory electron transport chain"/>
    <property type="evidence" value="ECO:0007669"/>
    <property type="project" value="InterPro"/>
</dbReference>
<dbReference type="OrthoDB" id="1247465at2"/>
<feature type="transmembrane region" description="Helical" evidence="13">
    <location>
        <begin position="144"/>
        <end position="164"/>
    </location>
</feature>
<dbReference type="PANTHER" id="PTHR30529:SF1">
    <property type="entry name" value="CYTOCHROME B561 HOMOLOG 2"/>
    <property type="match status" value="1"/>
</dbReference>
<evidence type="ECO:0000256" key="3">
    <source>
        <dbReference type="ARBA" id="ARBA00022448"/>
    </source>
</evidence>
<evidence type="ECO:0000256" key="4">
    <source>
        <dbReference type="ARBA" id="ARBA00022475"/>
    </source>
</evidence>
<evidence type="ECO:0000256" key="11">
    <source>
        <dbReference type="ARBA" id="ARBA00023136"/>
    </source>
</evidence>
<dbReference type="GO" id="GO:0020037">
    <property type="term" value="F:heme binding"/>
    <property type="evidence" value="ECO:0007669"/>
    <property type="project" value="TreeGrafter"/>
</dbReference>
<keyword evidence="7" id="KW-0479">Metal-binding</keyword>
<dbReference type="InterPro" id="IPR016174">
    <property type="entry name" value="Di-haem_cyt_TM"/>
</dbReference>
<dbReference type="RefSeq" id="WP_077754735.1">
    <property type="nucleotide sequence ID" value="NZ_CP014782.1"/>
</dbReference>
<evidence type="ECO:0000256" key="5">
    <source>
        <dbReference type="ARBA" id="ARBA00022617"/>
    </source>
</evidence>
<gene>
    <name evidence="15" type="ORF">Sps_04779</name>
</gene>
<dbReference type="AlphaFoldDB" id="A0A1S6HWK4"/>
<dbReference type="GO" id="GO:0005886">
    <property type="term" value="C:plasma membrane"/>
    <property type="evidence" value="ECO:0007669"/>
    <property type="project" value="UniProtKB-SubCell"/>
</dbReference>
<evidence type="ECO:0000256" key="10">
    <source>
        <dbReference type="ARBA" id="ARBA00023004"/>
    </source>
</evidence>
<evidence type="ECO:0000256" key="9">
    <source>
        <dbReference type="ARBA" id="ARBA00022989"/>
    </source>
</evidence>
<organism evidence="15 16">
    <name type="scientific">Shewanella psychrophila</name>
    <dbReference type="NCBI Taxonomy" id="225848"/>
    <lineage>
        <taxon>Bacteria</taxon>
        <taxon>Pseudomonadati</taxon>
        <taxon>Pseudomonadota</taxon>
        <taxon>Gammaproteobacteria</taxon>
        <taxon>Alteromonadales</taxon>
        <taxon>Shewanellaceae</taxon>
        <taxon>Shewanella</taxon>
    </lineage>
</organism>
<comment type="cofactor">
    <cofactor evidence="1">
        <name>heme b</name>
        <dbReference type="ChEBI" id="CHEBI:60344"/>
    </cofactor>
</comment>
<comment type="subcellular location">
    <subcellularLocation>
        <location evidence="2">Cell membrane</location>
        <topology evidence="2">Multi-pass membrane protein</topology>
    </subcellularLocation>
</comment>
<evidence type="ECO:0000256" key="2">
    <source>
        <dbReference type="ARBA" id="ARBA00004651"/>
    </source>
</evidence>
<dbReference type="Pfam" id="PF01292">
    <property type="entry name" value="Ni_hydr_CYTB"/>
    <property type="match status" value="1"/>
</dbReference>
<feature type="transmembrane region" description="Helical" evidence="13">
    <location>
        <begin position="51"/>
        <end position="73"/>
    </location>
</feature>
<keyword evidence="4" id="KW-1003">Cell membrane</keyword>
<dbReference type="Proteomes" id="UP000189545">
    <property type="component" value="Chromosome"/>
</dbReference>
<dbReference type="GO" id="GO:0009055">
    <property type="term" value="F:electron transfer activity"/>
    <property type="evidence" value="ECO:0007669"/>
    <property type="project" value="InterPro"/>
</dbReference>
<evidence type="ECO:0000313" key="16">
    <source>
        <dbReference type="Proteomes" id="UP000189545"/>
    </source>
</evidence>
<keyword evidence="8" id="KW-0249">Electron transport</keyword>
<name>A0A1S6HWK4_9GAMM</name>
<keyword evidence="10" id="KW-0408">Iron</keyword>
<evidence type="ECO:0000256" key="7">
    <source>
        <dbReference type="ARBA" id="ARBA00022723"/>
    </source>
</evidence>
<evidence type="ECO:0000256" key="8">
    <source>
        <dbReference type="ARBA" id="ARBA00022982"/>
    </source>
</evidence>
<evidence type="ECO:0000259" key="14">
    <source>
        <dbReference type="Pfam" id="PF01292"/>
    </source>
</evidence>
<keyword evidence="11 13" id="KW-0472">Membrane</keyword>
<reference evidence="15 16" key="1">
    <citation type="submission" date="2016-03" db="EMBL/GenBank/DDBJ databases">
        <title>Complete genome sequence of Shewanella psychrophila WP2, a deep sea bacterium isolated from west Pacific sediment.</title>
        <authorList>
            <person name="Xu G."/>
            <person name="Jian H."/>
        </authorList>
    </citation>
    <scope>NUCLEOTIDE SEQUENCE [LARGE SCALE GENOMIC DNA]</scope>
    <source>
        <strain evidence="15 16">WP2</strain>
    </source>
</reference>
<keyword evidence="9 13" id="KW-1133">Transmembrane helix</keyword>
<proteinExistence type="inferred from homology"/>
<protein>
    <submittedName>
        <fullName evidence="15">Cytochrome B561</fullName>
    </submittedName>
</protein>
<feature type="domain" description="Cytochrome b561 bacterial/Ni-hydrogenase" evidence="14">
    <location>
        <begin position="12"/>
        <end position="180"/>
    </location>
</feature>
<dbReference type="KEGG" id="spsw:Sps_04779"/>
<dbReference type="InterPro" id="IPR011577">
    <property type="entry name" value="Cyt_b561_bac/Ni-Hgenase"/>
</dbReference>
<evidence type="ECO:0000256" key="6">
    <source>
        <dbReference type="ARBA" id="ARBA00022692"/>
    </source>
</evidence>
<dbReference type="GO" id="GO:0046872">
    <property type="term" value="F:metal ion binding"/>
    <property type="evidence" value="ECO:0007669"/>
    <property type="project" value="UniProtKB-KW"/>
</dbReference>
<sequence length="189" mass="22256">MTHSSLKNKQTHFDLLTRFFHWVVALTIIYNTIAGYTMFLLEDAYPNVYHFIGDINVSLARVVAIIFIFRWIWSHFRYEPTSNCDLPLLQQKIAKLVHSILYLNMLIVYLSGFLMLESSFKIFWLLELQNPVKTPEINHLFFMVHRYSCICLALFVLVHIAAALKHHLVEKNNVLIRMLGPKFTLRETI</sequence>
<dbReference type="SUPFAM" id="SSF81342">
    <property type="entry name" value="Transmembrane di-heme cytochromes"/>
    <property type="match status" value="1"/>
</dbReference>
<dbReference type="InterPro" id="IPR052168">
    <property type="entry name" value="Cytochrome_b561_oxidase"/>
</dbReference>
<keyword evidence="16" id="KW-1185">Reference proteome</keyword>
<keyword evidence="3" id="KW-0813">Transport</keyword>
<feature type="transmembrane region" description="Helical" evidence="13">
    <location>
        <begin position="100"/>
        <end position="124"/>
    </location>
</feature>
<evidence type="ECO:0000256" key="12">
    <source>
        <dbReference type="ARBA" id="ARBA00037975"/>
    </source>
</evidence>
<dbReference type="EMBL" id="CP014782">
    <property type="protein sequence ID" value="AQS39862.1"/>
    <property type="molecule type" value="Genomic_DNA"/>
</dbReference>
<evidence type="ECO:0000256" key="13">
    <source>
        <dbReference type="SAM" id="Phobius"/>
    </source>
</evidence>